<dbReference type="PANTHER" id="PTHR46572">
    <property type="entry name" value="RHO1 GDP-GTP EXCHANGE PROTEIN 1-RELATED"/>
    <property type="match status" value="1"/>
</dbReference>
<dbReference type="SUPFAM" id="SSF48065">
    <property type="entry name" value="DBL homology domain (DH-domain)"/>
    <property type="match status" value="1"/>
</dbReference>
<organism evidence="3 4">
    <name type="scientific">Mycena metata</name>
    <dbReference type="NCBI Taxonomy" id="1033252"/>
    <lineage>
        <taxon>Eukaryota</taxon>
        <taxon>Fungi</taxon>
        <taxon>Dikarya</taxon>
        <taxon>Basidiomycota</taxon>
        <taxon>Agaricomycotina</taxon>
        <taxon>Agaricomycetes</taxon>
        <taxon>Agaricomycetidae</taxon>
        <taxon>Agaricales</taxon>
        <taxon>Marasmiineae</taxon>
        <taxon>Mycenaceae</taxon>
        <taxon>Mycena</taxon>
    </lineage>
</organism>
<evidence type="ECO:0000259" key="2">
    <source>
        <dbReference type="PROSITE" id="PS50010"/>
    </source>
</evidence>
<dbReference type="Proteomes" id="UP001215598">
    <property type="component" value="Unassembled WGS sequence"/>
</dbReference>
<evidence type="ECO:0000256" key="1">
    <source>
        <dbReference type="SAM" id="MobiDB-lite"/>
    </source>
</evidence>
<feature type="compositionally biased region" description="Low complexity" evidence="1">
    <location>
        <begin position="8"/>
        <end position="20"/>
    </location>
</feature>
<proteinExistence type="predicted"/>
<name>A0AAD7JL86_9AGAR</name>
<comment type="caution">
    <text evidence="3">The sequence shown here is derived from an EMBL/GenBank/DDBJ whole genome shotgun (WGS) entry which is preliminary data.</text>
</comment>
<dbReference type="InterPro" id="IPR035899">
    <property type="entry name" value="DBL_dom_sf"/>
</dbReference>
<keyword evidence="4" id="KW-1185">Reference proteome</keyword>
<dbReference type="AlphaFoldDB" id="A0AAD7JL86"/>
<dbReference type="InterPro" id="IPR000219">
    <property type="entry name" value="DH_dom"/>
</dbReference>
<feature type="compositionally biased region" description="Acidic residues" evidence="1">
    <location>
        <begin position="35"/>
        <end position="56"/>
    </location>
</feature>
<accession>A0AAD7JL86</accession>
<dbReference type="PROSITE" id="PS50010">
    <property type="entry name" value="DH_2"/>
    <property type="match status" value="1"/>
</dbReference>
<dbReference type="InterPro" id="IPR052233">
    <property type="entry name" value="Rho-type_GEFs"/>
</dbReference>
<feature type="region of interest" description="Disordered" evidence="1">
    <location>
        <begin position="1"/>
        <end position="79"/>
    </location>
</feature>
<evidence type="ECO:0000313" key="3">
    <source>
        <dbReference type="EMBL" id="KAJ7764860.1"/>
    </source>
</evidence>
<feature type="compositionally biased region" description="Basic and acidic residues" evidence="1">
    <location>
        <begin position="57"/>
        <end position="79"/>
    </location>
</feature>
<feature type="domain" description="DH" evidence="2">
    <location>
        <begin position="102"/>
        <end position="260"/>
    </location>
</feature>
<dbReference type="Pfam" id="PF00621">
    <property type="entry name" value="RhoGEF"/>
    <property type="match status" value="1"/>
</dbReference>
<sequence>MDDGRPTSVAFSHSSRASSVYADEEEDGRGSEREEEHDDAEEAWGGEALPEEEVEEERGGGENEQSPLDRPKDGQAEDVWRSSISTVTLAAIRDRYGAPEIRRQEAIHALCVTEEAFVERLTTTIDLFILPLRMQDSKHYIAGVPTDIAKLFDWLEDILNLHTQLLAALRRVREAQNPVVVRIAEAIRESFVQELEVYQPYLARLVIVADTIARLVGDETSDFGEFVRIQEGVQECRGWSLESLLVDPVTRLGRYPAIFRVSNGFFRF</sequence>
<dbReference type="EMBL" id="JARKIB010000027">
    <property type="protein sequence ID" value="KAJ7764860.1"/>
    <property type="molecule type" value="Genomic_DNA"/>
</dbReference>
<dbReference type="SMART" id="SM00325">
    <property type="entry name" value="RhoGEF"/>
    <property type="match status" value="1"/>
</dbReference>
<gene>
    <name evidence="3" type="ORF">B0H16DRAFT_1413715</name>
</gene>
<dbReference type="Gene3D" id="1.20.900.10">
    <property type="entry name" value="Dbl homology (DH) domain"/>
    <property type="match status" value="1"/>
</dbReference>
<dbReference type="GO" id="GO:0005085">
    <property type="term" value="F:guanyl-nucleotide exchange factor activity"/>
    <property type="evidence" value="ECO:0007669"/>
    <property type="project" value="InterPro"/>
</dbReference>
<reference evidence="3" key="1">
    <citation type="submission" date="2023-03" db="EMBL/GenBank/DDBJ databases">
        <title>Massive genome expansion in bonnet fungi (Mycena s.s.) driven by repeated elements and novel gene families across ecological guilds.</title>
        <authorList>
            <consortium name="Lawrence Berkeley National Laboratory"/>
            <person name="Harder C.B."/>
            <person name="Miyauchi S."/>
            <person name="Viragh M."/>
            <person name="Kuo A."/>
            <person name="Thoen E."/>
            <person name="Andreopoulos B."/>
            <person name="Lu D."/>
            <person name="Skrede I."/>
            <person name="Drula E."/>
            <person name="Henrissat B."/>
            <person name="Morin E."/>
            <person name="Kohler A."/>
            <person name="Barry K."/>
            <person name="LaButti K."/>
            <person name="Morin E."/>
            <person name="Salamov A."/>
            <person name="Lipzen A."/>
            <person name="Mereny Z."/>
            <person name="Hegedus B."/>
            <person name="Baldrian P."/>
            <person name="Stursova M."/>
            <person name="Weitz H."/>
            <person name="Taylor A."/>
            <person name="Grigoriev I.V."/>
            <person name="Nagy L.G."/>
            <person name="Martin F."/>
            <person name="Kauserud H."/>
        </authorList>
    </citation>
    <scope>NUCLEOTIDE SEQUENCE</scope>
    <source>
        <strain evidence="3">CBHHK182m</strain>
    </source>
</reference>
<protein>
    <submittedName>
        <fullName evidence="3">Dbl homology domain-containing protein</fullName>
    </submittedName>
</protein>
<dbReference type="PANTHER" id="PTHR46572:SF1">
    <property type="entry name" value="RHO1 GUANINE NUCLEOTIDE EXCHANGE FACTOR TUS1"/>
    <property type="match status" value="1"/>
</dbReference>
<evidence type="ECO:0000313" key="4">
    <source>
        <dbReference type="Proteomes" id="UP001215598"/>
    </source>
</evidence>